<keyword evidence="3" id="KW-0732">Signal</keyword>
<dbReference type="PANTHER" id="PTHR30085:SF6">
    <property type="entry name" value="ABC TRANSPORTER GLUTAMINE-BINDING PROTEIN GLNH"/>
    <property type="match status" value="1"/>
</dbReference>
<reference evidence="7" key="1">
    <citation type="journal article" date="2019" name="Int. J. Syst. Evol. Microbiol.">
        <title>The Global Catalogue of Microorganisms (GCM) 10K type strain sequencing project: providing services to taxonomists for standard genome sequencing and annotation.</title>
        <authorList>
            <consortium name="The Broad Institute Genomics Platform"/>
            <consortium name="The Broad Institute Genome Sequencing Center for Infectious Disease"/>
            <person name="Wu L."/>
            <person name="Ma J."/>
        </authorList>
    </citation>
    <scope>NUCLEOTIDE SEQUENCE [LARGE SCALE GENOMIC DNA]</scope>
    <source>
        <strain evidence="7">CCM 8911</strain>
    </source>
</reference>
<dbReference type="SUPFAM" id="SSF53850">
    <property type="entry name" value="Periplasmic binding protein-like II"/>
    <property type="match status" value="1"/>
</dbReference>
<accession>A0ABW4B7F5</accession>
<dbReference type="SMART" id="SM00062">
    <property type="entry name" value="PBPb"/>
    <property type="match status" value="1"/>
</dbReference>
<dbReference type="CDD" id="cd13690">
    <property type="entry name" value="PBP2_GluB"/>
    <property type="match status" value="1"/>
</dbReference>
<evidence type="ECO:0000256" key="2">
    <source>
        <dbReference type="ARBA" id="ARBA00022448"/>
    </source>
</evidence>
<dbReference type="InterPro" id="IPR001320">
    <property type="entry name" value="Iontro_rcpt_C"/>
</dbReference>
<comment type="caution">
    <text evidence="6">The sequence shown here is derived from an EMBL/GenBank/DDBJ whole genome shotgun (WGS) entry which is preliminary data.</text>
</comment>
<dbReference type="InterPro" id="IPR051455">
    <property type="entry name" value="Bact_solute-bind_prot3"/>
</dbReference>
<dbReference type="Pfam" id="PF00497">
    <property type="entry name" value="SBP_bac_3"/>
    <property type="match status" value="1"/>
</dbReference>
<dbReference type="SMART" id="SM00079">
    <property type="entry name" value="PBPe"/>
    <property type="match status" value="1"/>
</dbReference>
<dbReference type="RefSeq" id="WP_125584394.1">
    <property type="nucleotide sequence ID" value="NZ_JBHTMO010000006.1"/>
</dbReference>
<gene>
    <name evidence="6" type="ORF">ACFQ3L_03590</name>
</gene>
<dbReference type="InterPro" id="IPR001638">
    <property type="entry name" value="Solute-binding_3/MltF_N"/>
</dbReference>
<dbReference type="Proteomes" id="UP001597249">
    <property type="component" value="Unassembled WGS sequence"/>
</dbReference>
<evidence type="ECO:0000313" key="6">
    <source>
        <dbReference type="EMBL" id="MFD1392673.1"/>
    </source>
</evidence>
<name>A0ABW4B7F5_9LACO</name>
<dbReference type="Gene3D" id="3.40.190.10">
    <property type="entry name" value="Periplasmic binding protein-like II"/>
    <property type="match status" value="2"/>
</dbReference>
<dbReference type="PANTHER" id="PTHR30085">
    <property type="entry name" value="AMINO ACID ABC TRANSPORTER PERMEASE"/>
    <property type="match status" value="1"/>
</dbReference>
<protein>
    <submittedName>
        <fullName evidence="6">Glutamate ABC transporter substrate-binding protein</fullName>
    </submittedName>
</protein>
<evidence type="ECO:0000259" key="5">
    <source>
        <dbReference type="SMART" id="SM00079"/>
    </source>
</evidence>
<dbReference type="EMBL" id="JBHTMO010000006">
    <property type="protein sequence ID" value="MFD1392673.1"/>
    <property type="molecule type" value="Genomic_DNA"/>
</dbReference>
<keyword evidence="2" id="KW-0813">Transport</keyword>
<sequence>MAKRIRQFGVLLAGLTLLLLISACGKPVADSDALARAQQTGKIVWGVKADTRLFGLMNTKTGKIEGFEVDMAKALTKQILGQSGKAELTQITSDTRVPMLKAGNVDAVIGTMSITPDRQKVLNFSKSYFSAGQSLLVPKGSKIHSVKDLKQGTSVIGVQGSNSVDNIKKAAPAARVLQLADYSQAFTALKSHQGDALTTDNGILYGMSQQDPSYVVVGGTFTTEPYGIAMNKGQDRLTKAMNKALDQLDKNGTYERLLKKWFSDVPGFDVKEVHP</sequence>
<proteinExistence type="inferred from homology"/>
<evidence type="ECO:0000256" key="1">
    <source>
        <dbReference type="ARBA" id="ARBA00010333"/>
    </source>
</evidence>
<feature type="domain" description="Ionotropic glutamate receptor C-terminal" evidence="5">
    <location>
        <begin position="51"/>
        <end position="264"/>
    </location>
</feature>
<dbReference type="PROSITE" id="PS51257">
    <property type="entry name" value="PROKAR_LIPOPROTEIN"/>
    <property type="match status" value="1"/>
</dbReference>
<comment type="similarity">
    <text evidence="1">Belongs to the bacterial solute-binding protein 3 family.</text>
</comment>
<evidence type="ECO:0000259" key="4">
    <source>
        <dbReference type="SMART" id="SM00062"/>
    </source>
</evidence>
<organism evidence="6 7">
    <name type="scientific">Lacticaseibacillus jixianensis</name>
    <dbReference type="NCBI Taxonomy" id="2486012"/>
    <lineage>
        <taxon>Bacteria</taxon>
        <taxon>Bacillati</taxon>
        <taxon>Bacillota</taxon>
        <taxon>Bacilli</taxon>
        <taxon>Lactobacillales</taxon>
        <taxon>Lactobacillaceae</taxon>
        <taxon>Lacticaseibacillus</taxon>
    </lineage>
</organism>
<evidence type="ECO:0000313" key="7">
    <source>
        <dbReference type="Proteomes" id="UP001597249"/>
    </source>
</evidence>
<evidence type="ECO:0000256" key="3">
    <source>
        <dbReference type="ARBA" id="ARBA00022729"/>
    </source>
</evidence>
<keyword evidence="7" id="KW-1185">Reference proteome</keyword>
<feature type="domain" description="Solute-binding protein family 3/N-terminal" evidence="4">
    <location>
        <begin position="42"/>
        <end position="265"/>
    </location>
</feature>